<dbReference type="SUPFAM" id="SSF55248">
    <property type="entry name" value="PCD-like"/>
    <property type="match status" value="1"/>
</dbReference>
<sequence>MDSGWIESGFAIEKEFCFSSYLDGAGFASKVAEKAEELNHHPEIVIKYKIVRVRTTTHDKGNTVTELDRNLASQIDDLYQAR</sequence>
<accession>A0A3B1C777</accession>
<gene>
    <name evidence="5" type="ORF">MNBD_NITROSPINAE04-223</name>
</gene>
<dbReference type="GO" id="GO:0006729">
    <property type="term" value="P:tetrahydrobiopterin biosynthetic process"/>
    <property type="evidence" value="ECO:0007669"/>
    <property type="project" value="InterPro"/>
</dbReference>
<dbReference type="InterPro" id="IPR001533">
    <property type="entry name" value="Pterin_deHydtase"/>
</dbReference>
<organism evidence="5">
    <name type="scientific">hydrothermal vent metagenome</name>
    <dbReference type="NCBI Taxonomy" id="652676"/>
    <lineage>
        <taxon>unclassified sequences</taxon>
        <taxon>metagenomes</taxon>
        <taxon>ecological metagenomes</taxon>
    </lineage>
</organism>
<dbReference type="PANTHER" id="PTHR12599">
    <property type="entry name" value="PTERIN-4-ALPHA-CARBINOLAMINE DEHYDRATASE"/>
    <property type="match status" value="1"/>
</dbReference>
<reference evidence="5" key="1">
    <citation type="submission" date="2018-06" db="EMBL/GenBank/DDBJ databases">
        <authorList>
            <person name="Zhirakovskaya E."/>
        </authorList>
    </citation>
    <scope>NUCLEOTIDE SEQUENCE</scope>
</reference>
<evidence type="ECO:0000256" key="4">
    <source>
        <dbReference type="ARBA" id="ARBA00023239"/>
    </source>
</evidence>
<evidence type="ECO:0000256" key="3">
    <source>
        <dbReference type="ARBA" id="ARBA00013252"/>
    </source>
</evidence>
<dbReference type="AlphaFoldDB" id="A0A3B1C777"/>
<dbReference type="EMBL" id="UOGA01000134">
    <property type="protein sequence ID" value="VAX18720.1"/>
    <property type="molecule type" value="Genomic_DNA"/>
</dbReference>
<comment type="catalytic activity">
    <reaction evidence="1">
        <text>(4aS,6R)-4a-hydroxy-L-erythro-5,6,7,8-tetrahydrobiopterin = (6R)-L-erythro-6,7-dihydrobiopterin + H2O</text>
        <dbReference type="Rhea" id="RHEA:11920"/>
        <dbReference type="ChEBI" id="CHEBI:15377"/>
        <dbReference type="ChEBI" id="CHEBI:15642"/>
        <dbReference type="ChEBI" id="CHEBI:43120"/>
        <dbReference type="EC" id="4.2.1.96"/>
    </reaction>
</comment>
<comment type="similarity">
    <text evidence="2">Belongs to the pterin-4-alpha-carbinolamine dehydratase family.</text>
</comment>
<dbReference type="InterPro" id="IPR036428">
    <property type="entry name" value="PCD_sf"/>
</dbReference>
<evidence type="ECO:0000256" key="2">
    <source>
        <dbReference type="ARBA" id="ARBA00006472"/>
    </source>
</evidence>
<dbReference type="GO" id="GO:0008124">
    <property type="term" value="F:4-alpha-hydroxytetrahydrobiopterin dehydratase activity"/>
    <property type="evidence" value="ECO:0007669"/>
    <property type="project" value="UniProtKB-EC"/>
</dbReference>
<keyword evidence="4" id="KW-0456">Lyase</keyword>
<proteinExistence type="inferred from homology"/>
<dbReference type="Pfam" id="PF01329">
    <property type="entry name" value="Pterin_4a"/>
    <property type="match status" value="1"/>
</dbReference>
<evidence type="ECO:0000313" key="5">
    <source>
        <dbReference type="EMBL" id="VAX18720.1"/>
    </source>
</evidence>
<dbReference type="PANTHER" id="PTHR12599:SF0">
    <property type="entry name" value="PTERIN-4-ALPHA-CARBINOLAMINE DEHYDRATASE"/>
    <property type="match status" value="1"/>
</dbReference>
<dbReference type="CDD" id="cd00488">
    <property type="entry name" value="PCD_DCoH"/>
    <property type="match status" value="1"/>
</dbReference>
<dbReference type="Gene3D" id="3.30.1360.20">
    <property type="entry name" value="Transcriptional coactivator/pterin dehydratase"/>
    <property type="match status" value="1"/>
</dbReference>
<name>A0A3B1C777_9ZZZZ</name>
<evidence type="ECO:0000256" key="1">
    <source>
        <dbReference type="ARBA" id="ARBA00001554"/>
    </source>
</evidence>
<dbReference type="EC" id="4.2.1.96" evidence="3"/>
<protein>
    <recommendedName>
        <fullName evidence="3">4a-hydroxytetrahydrobiopterin dehydratase</fullName>
        <ecNumber evidence="3">4.2.1.96</ecNumber>
    </recommendedName>
</protein>